<dbReference type="EMBL" id="PDNB01000035">
    <property type="protein sequence ID" value="PGH14416.1"/>
    <property type="molecule type" value="Genomic_DNA"/>
</dbReference>
<feature type="domain" description="F-box" evidence="1">
    <location>
        <begin position="18"/>
        <end position="47"/>
    </location>
</feature>
<keyword evidence="3" id="KW-1185">Reference proteome</keyword>
<gene>
    <name evidence="2" type="ORF">AJ79_03059</name>
</gene>
<dbReference type="AlphaFoldDB" id="A0A2B7XYY2"/>
<protein>
    <recommendedName>
        <fullName evidence="1">F-box domain-containing protein</fullName>
    </recommendedName>
</protein>
<comment type="caution">
    <text evidence="2">The sequence shown here is derived from an EMBL/GenBank/DDBJ whole genome shotgun (WGS) entry which is preliminary data.</text>
</comment>
<evidence type="ECO:0000259" key="1">
    <source>
        <dbReference type="Pfam" id="PF00646"/>
    </source>
</evidence>
<dbReference type="Pfam" id="PF00646">
    <property type="entry name" value="F-box"/>
    <property type="match status" value="1"/>
</dbReference>
<dbReference type="InterPro" id="IPR001810">
    <property type="entry name" value="F-box_dom"/>
</dbReference>
<accession>A0A2B7XYY2</accession>
<organism evidence="2 3">
    <name type="scientific">Helicocarpus griseus UAMH5409</name>
    <dbReference type="NCBI Taxonomy" id="1447875"/>
    <lineage>
        <taxon>Eukaryota</taxon>
        <taxon>Fungi</taxon>
        <taxon>Dikarya</taxon>
        <taxon>Ascomycota</taxon>
        <taxon>Pezizomycotina</taxon>
        <taxon>Eurotiomycetes</taxon>
        <taxon>Eurotiomycetidae</taxon>
        <taxon>Onygenales</taxon>
        <taxon>Ajellomycetaceae</taxon>
        <taxon>Helicocarpus</taxon>
    </lineage>
</organism>
<proteinExistence type="predicted"/>
<evidence type="ECO:0000313" key="3">
    <source>
        <dbReference type="Proteomes" id="UP000223968"/>
    </source>
</evidence>
<dbReference type="OrthoDB" id="4182504at2759"/>
<dbReference type="SUPFAM" id="SSF81383">
    <property type="entry name" value="F-box domain"/>
    <property type="match status" value="1"/>
</dbReference>
<dbReference type="InterPro" id="IPR036047">
    <property type="entry name" value="F-box-like_dom_sf"/>
</dbReference>
<dbReference type="Proteomes" id="UP000223968">
    <property type="component" value="Unassembled WGS sequence"/>
</dbReference>
<dbReference type="CDD" id="cd09917">
    <property type="entry name" value="F-box_SF"/>
    <property type="match status" value="1"/>
</dbReference>
<evidence type="ECO:0000313" key="2">
    <source>
        <dbReference type="EMBL" id="PGH14416.1"/>
    </source>
</evidence>
<name>A0A2B7XYY2_9EURO</name>
<reference evidence="2 3" key="1">
    <citation type="submission" date="2017-10" db="EMBL/GenBank/DDBJ databases">
        <title>Comparative genomics in systemic dimorphic fungi from Ajellomycetaceae.</title>
        <authorList>
            <person name="Munoz J.F."/>
            <person name="Mcewen J.G."/>
            <person name="Clay O.K."/>
            <person name="Cuomo C.A."/>
        </authorList>
    </citation>
    <scope>NUCLEOTIDE SEQUENCE [LARGE SCALE GENOMIC DNA]</scope>
    <source>
        <strain evidence="2 3">UAMH5409</strain>
    </source>
</reference>
<sequence>MVEAAATPGHGPFGYINFDCMNMIISYLSPADVVQCTLVNKRWRQHIHAWISLFGLRRHWSHMAEARNSKAGPDNDMSAIRQYKELVRLDIALTSGTPTSTTRYSDVVKFAVAGDYMVWSVTNDGIYWRYLPYGESGSVREQRKLHLSSVTGPMYKIWIMHLNSDGYLFFRFEKLYDEGRFSPNTFFTSYPRGTFSDALFSLQNGNAVWHEEYRGGQPATIARRRQRPFLLGRKRLYFYNDKECRLSAYDFKTNQQLYSVEVPTHFFDSINSSGPALAFYELVRAHDKEIIARIQKYPRFAHIMLCDLANGQLLQKISLPDYTLSLFLSTPDSGGFSLVLSPPWPSKGANIRAEVDMDDFRFRVIQIYSYQPADELFKLVATNAVILDKQIYDPIFSPFTQHAITYRGVSEDRHDFMPDKEFVMVSLAPCLDDVLCHKARVVLENKNYDHMRKLDRVYKSNALHRLKAPLFPWSSHGNDPIFLDRQRIAYKFEYGDDCPRPQFVHVFDFSKRFSREGISEEALYLTMNPWV</sequence>